<accession>X1CCL6</accession>
<dbReference type="Gene3D" id="1.25.40.10">
    <property type="entry name" value="Tetratricopeptide repeat domain"/>
    <property type="match status" value="1"/>
</dbReference>
<dbReference type="EMBL" id="BART01024877">
    <property type="protein sequence ID" value="GAG94008.1"/>
    <property type="molecule type" value="Genomic_DNA"/>
</dbReference>
<reference evidence="1" key="1">
    <citation type="journal article" date="2014" name="Front. Microbiol.">
        <title>High frequency of phylogenetically diverse reductive dehalogenase-homologous genes in deep subseafloor sedimentary metagenomes.</title>
        <authorList>
            <person name="Kawai M."/>
            <person name="Futagami T."/>
            <person name="Toyoda A."/>
            <person name="Takaki Y."/>
            <person name="Nishi S."/>
            <person name="Hori S."/>
            <person name="Arai W."/>
            <person name="Tsubouchi T."/>
            <person name="Morono Y."/>
            <person name="Uchiyama I."/>
            <person name="Ito T."/>
            <person name="Fujiyama A."/>
            <person name="Inagaki F."/>
            <person name="Takami H."/>
        </authorList>
    </citation>
    <scope>NUCLEOTIDE SEQUENCE</scope>
    <source>
        <strain evidence="1">Expedition CK06-06</strain>
    </source>
</reference>
<dbReference type="AlphaFoldDB" id="X1CCL6"/>
<protein>
    <submittedName>
        <fullName evidence="1">Uncharacterized protein</fullName>
    </submittedName>
</protein>
<dbReference type="InterPro" id="IPR011990">
    <property type="entry name" value="TPR-like_helical_dom_sf"/>
</dbReference>
<evidence type="ECO:0000313" key="1">
    <source>
        <dbReference type="EMBL" id="GAG94008.1"/>
    </source>
</evidence>
<gene>
    <name evidence="1" type="ORF">S01H4_44794</name>
</gene>
<feature type="non-terminal residue" evidence="1">
    <location>
        <position position="1"/>
    </location>
</feature>
<feature type="non-terminal residue" evidence="1">
    <location>
        <position position="282"/>
    </location>
</feature>
<comment type="caution">
    <text evidence="1">The sequence shown here is derived from an EMBL/GenBank/DDBJ whole genome shotgun (WGS) entry which is preliminary data.</text>
</comment>
<dbReference type="SUPFAM" id="SSF48452">
    <property type="entry name" value="TPR-like"/>
    <property type="match status" value="1"/>
</dbReference>
<name>X1CCL6_9ZZZZ</name>
<sequence length="282" mass="32140">RVLTLSKNQTAIEKELTETQKDFQKLYRRANKDAAYRLKHTALLLIDLRNSNVANEVAETSFKTAQAQFEKKKYSDSINFLDSSLKLNEKLSMATELKNIGLFALSAGDRLVTEIKIPESMTYYEIAVEAFDKANDDESSNRLVNRIFQTREWDADVNIAYKCYKIASDSAVRVRNFQKAHEIANKCFNRGIAFIDQQRIPVHLSTKFIALAGKIFEDIGANKDAANAYDNAILKFLRLMKTRKNVETVVIELLTKTAVNRMAGCDMDSLETIFIRIMELAE</sequence>
<organism evidence="1">
    <name type="scientific">marine sediment metagenome</name>
    <dbReference type="NCBI Taxonomy" id="412755"/>
    <lineage>
        <taxon>unclassified sequences</taxon>
        <taxon>metagenomes</taxon>
        <taxon>ecological metagenomes</taxon>
    </lineage>
</organism>
<proteinExistence type="predicted"/>